<dbReference type="RefSeq" id="WP_241570818.1">
    <property type="nucleotide sequence ID" value="NZ_JAKUML010000005.1"/>
</dbReference>
<keyword evidence="1 2" id="KW-0238">DNA-binding</keyword>
<evidence type="ECO:0000256" key="2">
    <source>
        <dbReference type="PROSITE-ProRule" id="PRU00335"/>
    </source>
</evidence>
<dbReference type="Gene3D" id="1.10.357.10">
    <property type="entry name" value="Tetracycline Repressor, domain 2"/>
    <property type="match status" value="1"/>
</dbReference>
<reference evidence="4" key="1">
    <citation type="submission" date="2022-02" db="EMBL/GenBank/DDBJ databases">
        <title>Acinetobacter A3.8 sp. nov., isolated from Sediment (Zhairuo Island).</title>
        <authorList>
            <person name="Zheng K."/>
        </authorList>
    </citation>
    <scope>NUCLEOTIDE SEQUENCE</scope>
    <source>
        <strain evidence="4">A3.8</strain>
    </source>
</reference>
<dbReference type="GO" id="GO:0003677">
    <property type="term" value="F:DNA binding"/>
    <property type="evidence" value="ECO:0007669"/>
    <property type="project" value="UniProtKB-UniRule"/>
</dbReference>
<evidence type="ECO:0000313" key="5">
    <source>
        <dbReference type="Proteomes" id="UP001139701"/>
    </source>
</evidence>
<dbReference type="SUPFAM" id="SSF46689">
    <property type="entry name" value="Homeodomain-like"/>
    <property type="match status" value="1"/>
</dbReference>
<proteinExistence type="predicted"/>
<name>A0A9X2B5Y5_9GAMM</name>
<evidence type="ECO:0000259" key="3">
    <source>
        <dbReference type="PROSITE" id="PS50977"/>
    </source>
</evidence>
<dbReference type="InterPro" id="IPR001647">
    <property type="entry name" value="HTH_TetR"/>
</dbReference>
<gene>
    <name evidence="4" type="ORF">MKI79_04225</name>
</gene>
<protein>
    <submittedName>
        <fullName evidence="4">TetR/AcrR family transcriptional regulator</fullName>
    </submittedName>
</protein>
<accession>A0A9X2B5Y5</accession>
<dbReference type="PROSITE" id="PS50977">
    <property type="entry name" value="HTH_TETR_2"/>
    <property type="match status" value="1"/>
</dbReference>
<sequence>MKLQRQAMYKERQQQILRVAESLLLENQNFTLDEIAKELDLAKGTLYKHFASKNELLMHLIIENESNVLAISKQYSNNIKEYIPRYMLYHLNDPKKAIILHQIEEQLTMTVIHSNATFDELYQIRQERIMAIRDMIEQYLKEMNYEISIRDYSSYVWSLTFGACLLLNSSYYQRSIGSRDKLINLYIHQAFAFPSNTCNFTDESNINSNSAQA</sequence>
<evidence type="ECO:0000313" key="4">
    <source>
        <dbReference type="EMBL" id="MCJ8146123.1"/>
    </source>
</evidence>
<dbReference type="InterPro" id="IPR009057">
    <property type="entry name" value="Homeodomain-like_sf"/>
</dbReference>
<feature type="domain" description="HTH tetR-type" evidence="3">
    <location>
        <begin position="10"/>
        <end position="68"/>
    </location>
</feature>
<dbReference type="Pfam" id="PF00440">
    <property type="entry name" value="TetR_N"/>
    <property type="match status" value="1"/>
</dbReference>
<dbReference type="AlphaFoldDB" id="A0A9X2B5Y5"/>
<comment type="caution">
    <text evidence="4">The sequence shown here is derived from an EMBL/GenBank/DDBJ whole genome shotgun (WGS) entry which is preliminary data.</text>
</comment>
<dbReference type="EMBL" id="JAKUML010000005">
    <property type="protein sequence ID" value="MCJ8146123.1"/>
    <property type="molecule type" value="Genomic_DNA"/>
</dbReference>
<organism evidence="4 5">
    <name type="scientific">Acinetobacter sedimenti</name>
    <dbReference type="NCBI Taxonomy" id="2919922"/>
    <lineage>
        <taxon>Bacteria</taxon>
        <taxon>Pseudomonadati</taxon>
        <taxon>Pseudomonadota</taxon>
        <taxon>Gammaproteobacteria</taxon>
        <taxon>Moraxellales</taxon>
        <taxon>Moraxellaceae</taxon>
        <taxon>Acinetobacter</taxon>
    </lineage>
</organism>
<dbReference type="Proteomes" id="UP001139701">
    <property type="component" value="Unassembled WGS sequence"/>
</dbReference>
<feature type="DNA-binding region" description="H-T-H motif" evidence="2">
    <location>
        <begin position="31"/>
        <end position="50"/>
    </location>
</feature>
<keyword evidence="5" id="KW-1185">Reference proteome</keyword>
<evidence type="ECO:0000256" key="1">
    <source>
        <dbReference type="ARBA" id="ARBA00023125"/>
    </source>
</evidence>